<keyword evidence="3" id="KW-1185">Reference proteome</keyword>
<name>A0ABZ0TPJ5_9SPHI</name>
<protein>
    <submittedName>
        <fullName evidence="2">Uncharacterized protein</fullName>
    </submittedName>
</protein>
<dbReference type="Proteomes" id="UP001324380">
    <property type="component" value="Chromosome"/>
</dbReference>
<sequence length="228" mass="26354">MKAIVKQTKWILLQLVLLFCITNGGAQVKPHRHTHIKKKATQVQVKNTNRISDQYKEFSVLLAQASVSFTFPKGFREIAAVNNEDFSFDYAMEMPGKDFEVWFQVKSQKENWASYERSQNDSDKQLANPDSLYLDMGKAHATAFTGDRNYFVRNMPQNVLDRYNADAGKSYLLNLLDLPATKHYKYALLITLQRNHTGTIMMVCFTNEKDPEFFKNIDRATNCLKFKS</sequence>
<keyword evidence="1" id="KW-0732">Signal</keyword>
<proteinExistence type="predicted"/>
<evidence type="ECO:0000313" key="2">
    <source>
        <dbReference type="EMBL" id="WPU93410.1"/>
    </source>
</evidence>
<feature type="chain" id="PRO_5045427483" evidence="1">
    <location>
        <begin position="27"/>
        <end position="228"/>
    </location>
</feature>
<feature type="signal peptide" evidence="1">
    <location>
        <begin position="1"/>
        <end position="26"/>
    </location>
</feature>
<accession>A0ABZ0TPJ5</accession>
<evidence type="ECO:0000313" key="3">
    <source>
        <dbReference type="Proteomes" id="UP001324380"/>
    </source>
</evidence>
<dbReference type="EMBL" id="CP139558">
    <property type="protein sequence ID" value="WPU93410.1"/>
    <property type="molecule type" value="Genomic_DNA"/>
</dbReference>
<reference evidence="2 3" key="1">
    <citation type="submission" date="2023-11" db="EMBL/GenBank/DDBJ databases">
        <title>Analysis of the Genomes of Mucilaginibacter gossypii cycad 4 and M. sabulilitoris SNA2: microbes with the potential for plant growth promotion.</title>
        <authorList>
            <person name="Hirsch A.M."/>
            <person name="Humm E."/>
            <person name="Rubbi M."/>
            <person name="Del Vecchio G."/>
            <person name="Ha S.M."/>
            <person name="Pellegrini M."/>
            <person name="Gunsalus R.P."/>
        </authorList>
    </citation>
    <scope>NUCLEOTIDE SEQUENCE [LARGE SCALE GENOMIC DNA]</scope>
    <source>
        <strain evidence="2 3">SNA2</strain>
    </source>
</reference>
<dbReference type="RefSeq" id="WP_321562546.1">
    <property type="nucleotide sequence ID" value="NZ_CP139558.1"/>
</dbReference>
<evidence type="ECO:0000256" key="1">
    <source>
        <dbReference type="SAM" id="SignalP"/>
    </source>
</evidence>
<organism evidence="2 3">
    <name type="scientific">Mucilaginibacter sabulilitoris</name>
    <dbReference type="NCBI Taxonomy" id="1173583"/>
    <lineage>
        <taxon>Bacteria</taxon>
        <taxon>Pseudomonadati</taxon>
        <taxon>Bacteroidota</taxon>
        <taxon>Sphingobacteriia</taxon>
        <taxon>Sphingobacteriales</taxon>
        <taxon>Sphingobacteriaceae</taxon>
        <taxon>Mucilaginibacter</taxon>
    </lineage>
</organism>
<gene>
    <name evidence="2" type="ORF">SNE25_29250</name>
</gene>